<evidence type="ECO:0000313" key="2">
    <source>
        <dbReference type="EMBL" id="HAG4612928.1"/>
    </source>
</evidence>
<dbReference type="EMBL" id="DAAYKR010000016">
    <property type="protein sequence ID" value="HAG4612928.1"/>
    <property type="molecule type" value="Genomic_DNA"/>
</dbReference>
<dbReference type="AlphaFoldDB" id="A0A763UVE6"/>
<feature type="domain" description="HTH cro/C1-type" evidence="1">
    <location>
        <begin position="6"/>
        <end position="64"/>
    </location>
</feature>
<reference evidence="2" key="1">
    <citation type="journal article" date="2018" name="Genome Biol.">
        <title>SKESA: strategic k-mer extension for scrupulous assemblies.</title>
        <authorList>
            <person name="Souvorov A."/>
            <person name="Agarwala R."/>
            <person name="Lipman D.J."/>
        </authorList>
    </citation>
    <scope>NUCLEOTIDE SEQUENCE</scope>
    <source>
        <strain evidence="2">MA.CCC_P6</strain>
    </source>
</reference>
<organism evidence="2">
    <name type="scientific">Salmonella enterica</name>
    <name type="common">Salmonella choleraesuis</name>
    <dbReference type="NCBI Taxonomy" id="28901"/>
    <lineage>
        <taxon>Bacteria</taxon>
        <taxon>Pseudomonadati</taxon>
        <taxon>Pseudomonadota</taxon>
        <taxon>Gammaproteobacteria</taxon>
        <taxon>Enterobacterales</taxon>
        <taxon>Enterobacteriaceae</taxon>
        <taxon>Salmonella</taxon>
    </lineage>
</organism>
<dbReference type="SUPFAM" id="SSF47413">
    <property type="entry name" value="lambda repressor-like DNA-binding domains"/>
    <property type="match status" value="1"/>
</dbReference>
<name>A0A763UVE6_SALER</name>
<evidence type="ECO:0000259" key="1">
    <source>
        <dbReference type="PROSITE" id="PS50943"/>
    </source>
</evidence>
<dbReference type="Gene3D" id="1.10.260.40">
    <property type="entry name" value="lambda repressor-like DNA-binding domains"/>
    <property type="match status" value="1"/>
</dbReference>
<dbReference type="SMART" id="SM00530">
    <property type="entry name" value="HTH_XRE"/>
    <property type="match status" value="1"/>
</dbReference>
<dbReference type="CDD" id="cd00093">
    <property type="entry name" value="HTH_XRE"/>
    <property type="match status" value="1"/>
</dbReference>
<comment type="caution">
    <text evidence="2">The sequence shown here is derived from an EMBL/GenBank/DDBJ whole genome shotgun (WGS) entry which is preliminary data.</text>
</comment>
<dbReference type="GO" id="GO:0003677">
    <property type="term" value="F:DNA binding"/>
    <property type="evidence" value="ECO:0007669"/>
    <property type="project" value="InterPro"/>
</dbReference>
<gene>
    <name evidence="2" type="ORF">G8549_004541</name>
</gene>
<reference evidence="2" key="2">
    <citation type="submission" date="2020-02" db="EMBL/GenBank/DDBJ databases">
        <authorList>
            <consortium name="NCBI Pathogen Detection Project"/>
        </authorList>
    </citation>
    <scope>NUCLEOTIDE SEQUENCE</scope>
    <source>
        <strain evidence="2">MA.CCC_P6</strain>
    </source>
</reference>
<dbReference type="InterPro" id="IPR010982">
    <property type="entry name" value="Lambda_DNA-bd_dom_sf"/>
</dbReference>
<proteinExistence type="predicted"/>
<dbReference type="PROSITE" id="PS50943">
    <property type="entry name" value="HTH_CROC1"/>
    <property type="match status" value="1"/>
</dbReference>
<protein>
    <submittedName>
        <fullName evidence="2">Helix-turn-helix transcriptional regulator</fullName>
    </submittedName>
</protein>
<dbReference type="Pfam" id="PF12844">
    <property type="entry name" value="HTH_19"/>
    <property type="match status" value="1"/>
</dbReference>
<accession>A0A763UVE6</accession>
<dbReference type="InterPro" id="IPR001387">
    <property type="entry name" value="Cro/C1-type_HTH"/>
</dbReference>
<sequence>MVPKRLKEAREAAGLSQEKLAQLVDIETVNSRSRISNYESGRFTPPFDFIVNVARVLDYPEGYFYTLDDDFAIFILSAHKGDTAHQLMKKTSALTKIQTLINDIEDILENS</sequence>